<keyword evidence="4" id="KW-0862">Zinc</keyword>
<keyword evidence="3" id="KW-0479">Metal-binding</keyword>
<comment type="similarity">
    <text evidence="2">Belongs to the DODA-type extradiol aromatic ring-opening dioxygenase family.</text>
</comment>
<keyword evidence="5 7" id="KW-0560">Oxidoreductase</keyword>
<evidence type="ECO:0000256" key="1">
    <source>
        <dbReference type="ARBA" id="ARBA00001947"/>
    </source>
</evidence>
<dbReference type="Pfam" id="PF02900">
    <property type="entry name" value="LigB"/>
    <property type="match status" value="1"/>
</dbReference>
<name>A0ABW2A9X8_9GAMM</name>
<dbReference type="PANTHER" id="PTHR30096">
    <property type="entry name" value="4,5-DOPA DIOXYGENASE EXTRADIOL-LIKE PROTEIN"/>
    <property type="match status" value="1"/>
</dbReference>
<accession>A0ABW2A9X8</accession>
<dbReference type="EMBL" id="JBHSWE010000002">
    <property type="protein sequence ID" value="MFC6674256.1"/>
    <property type="molecule type" value="Genomic_DNA"/>
</dbReference>
<sequence length="265" mass="28931">MSIAPVFFISHGAPTFALEPGQLGPKLRAAGQQLTDVKAILVVSPHWQTRDIRVMTTAAPETIHDFGGFPRALYALQYPAPGAPQLATATAQLLSRSGWAVGVEPQRGLDHGAWVPLLHMLPDARVPVFQVSMPYSLDTASALQLGRTLAPLREEGVMILGSGSMTHNLYEFRQSSGREAAYAREFAQWNHRAIMANEIDQLLAYRTLAPHAERAHPTDEHYLPLLVALGARSEQEPARFIEGDITYGVLSMDSYAWGLPATITA</sequence>
<dbReference type="InterPro" id="IPR004183">
    <property type="entry name" value="Xdiol_dOase_suB"/>
</dbReference>
<dbReference type="CDD" id="cd07363">
    <property type="entry name" value="45_DOPA_Dioxygenase"/>
    <property type="match status" value="1"/>
</dbReference>
<gene>
    <name evidence="7" type="ORF">ACFQDL_32185</name>
</gene>
<dbReference type="InterPro" id="IPR014436">
    <property type="entry name" value="Extradiol_dOase_DODA"/>
</dbReference>
<evidence type="ECO:0000259" key="6">
    <source>
        <dbReference type="Pfam" id="PF02900"/>
    </source>
</evidence>
<feature type="domain" description="Extradiol ring-cleavage dioxygenase class III enzyme subunit B" evidence="6">
    <location>
        <begin position="33"/>
        <end position="240"/>
    </location>
</feature>
<dbReference type="PIRSF" id="PIRSF006157">
    <property type="entry name" value="Doxgns_DODA"/>
    <property type="match status" value="1"/>
</dbReference>
<dbReference type="SUPFAM" id="SSF53213">
    <property type="entry name" value="LigB-like"/>
    <property type="match status" value="1"/>
</dbReference>
<reference evidence="8" key="1">
    <citation type="journal article" date="2019" name="Int. J. Syst. Evol. Microbiol.">
        <title>The Global Catalogue of Microorganisms (GCM) 10K type strain sequencing project: providing services to taxonomists for standard genome sequencing and annotation.</title>
        <authorList>
            <consortium name="The Broad Institute Genomics Platform"/>
            <consortium name="The Broad Institute Genome Sequencing Center for Infectious Disease"/>
            <person name="Wu L."/>
            <person name="Ma J."/>
        </authorList>
    </citation>
    <scope>NUCLEOTIDE SEQUENCE [LARGE SCALE GENOMIC DNA]</scope>
    <source>
        <strain evidence="8">NBRC 111756</strain>
    </source>
</reference>
<dbReference type="Gene3D" id="3.40.830.10">
    <property type="entry name" value="LigB-like"/>
    <property type="match status" value="1"/>
</dbReference>
<dbReference type="GO" id="GO:0051213">
    <property type="term" value="F:dioxygenase activity"/>
    <property type="evidence" value="ECO:0007669"/>
    <property type="project" value="UniProtKB-KW"/>
</dbReference>
<dbReference type="EC" id="1.13.-.-" evidence="7"/>
<evidence type="ECO:0000256" key="5">
    <source>
        <dbReference type="ARBA" id="ARBA00023002"/>
    </source>
</evidence>
<evidence type="ECO:0000256" key="4">
    <source>
        <dbReference type="ARBA" id="ARBA00022833"/>
    </source>
</evidence>
<dbReference type="Proteomes" id="UP001596422">
    <property type="component" value="Unassembled WGS sequence"/>
</dbReference>
<comment type="caution">
    <text evidence="7">The sequence shown here is derived from an EMBL/GenBank/DDBJ whole genome shotgun (WGS) entry which is preliminary data.</text>
</comment>
<organism evidence="7 8">
    <name type="scientific">Marinobacterium aestuariivivens</name>
    <dbReference type="NCBI Taxonomy" id="1698799"/>
    <lineage>
        <taxon>Bacteria</taxon>
        <taxon>Pseudomonadati</taxon>
        <taxon>Pseudomonadota</taxon>
        <taxon>Gammaproteobacteria</taxon>
        <taxon>Oceanospirillales</taxon>
        <taxon>Oceanospirillaceae</taxon>
        <taxon>Marinobacterium</taxon>
    </lineage>
</organism>
<keyword evidence="7" id="KW-0223">Dioxygenase</keyword>
<evidence type="ECO:0000256" key="3">
    <source>
        <dbReference type="ARBA" id="ARBA00022723"/>
    </source>
</evidence>
<keyword evidence="8" id="KW-1185">Reference proteome</keyword>
<dbReference type="PANTHER" id="PTHR30096:SF0">
    <property type="entry name" value="4,5-DOPA DIOXYGENASE EXTRADIOL-LIKE PROTEIN"/>
    <property type="match status" value="1"/>
</dbReference>
<proteinExistence type="inferred from homology"/>
<evidence type="ECO:0000313" key="7">
    <source>
        <dbReference type="EMBL" id="MFC6674256.1"/>
    </source>
</evidence>
<comment type="cofactor">
    <cofactor evidence="1">
        <name>Zn(2+)</name>
        <dbReference type="ChEBI" id="CHEBI:29105"/>
    </cofactor>
</comment>
<protein>
    <submittedName>
        <fullName evidence="7">DODA-type extradiol aromatic ring-opening family dioxygenase</fullName>
        <ecNumber evidence="7">1.13.-.-</ecNumber>
    </submittedName>
</protein>
<evidence type="ECO:0000256" key="2">
    <source>
        <dbReference type="ARBA" id="ARBA00007581"/>
    </source>
</evidence>
<evidence type="ECO:0000313" key="8">
    <source>
        <dbReference type="Proteomes" id="UP001596422"/>
    </source>
</evidence>
<dbReference type="RefSeq" id="WP_379914048.1">
    <property type="nucleotide sequence ID" value="NZ_JBHSWE010000002.1"/>
</dbReference>